<dbReference type="PANTHER" id="PTHR48108:SF26">
    <property type="entry name" value="CBS DOMAIN-CONTAINING PROTEIN DDB_G0289609"/>
    <property type="match status" value="1"/>
</dbReference>
<keyword evidence="3" id="KW-0472">Membrane</keyword>
<comment type="caution">
    <text evidence="5">The sequence shown here is derived from an EMBL/GenBank/DDBJ whole genome shotgun (WGS) entry which is preliminary data.</text>
</comment>
<accession>A0A4Z0WK34</accession>
<evidence type="ECO:0000313" key="6">
    <source>
        <dbReference type="Proteomes" id="UP000297475"/>
    </source>
</evidence>
<feature type="transmembrane region" description="Helical" evidence="3">
    <location>
        <begin position="157"/>
        <end position="179"/>
    </location>
</feature>
<feature type="domain" description="CBS" evidence="4">
    <location>
        <begin position="19"/>
        <end position="76"/>
    </location>
</feature>
<dbReference type="Gene3D" id="3.10.580.10">
    <property type="entry name" value="CBS-domain"/>
    <property type="match status" value="1"/>
</dbReference>
<dbReference type="Proteomes" id="UP000297475">
    <property type="component" value="Unassembled WGS sequence"/>
</dbReference>
<dbReference type="SUPFAM" id="SSF54631">
    <property type="entry name" value="CBS-domain pair"/>
    <property type="match status" value="1"/>
</dbReference>
<proteinExistence type="predicted"/>
<dbReference type="SMART" id="SM00116">
    <property type="entry name" value="CBS"/>
    <property type="match status" value="2"/>
</dbReference>
<gene>
    <name evidence="5" type="ORF">E4656_03870</name>
</gene>
<keyword evidence="3" id="KW-0812">Transmembrane</keyword>
<dbReference type="InterPro" id="IPR046342">
    <property type="entry name" value="CBS_dom_sf"/>
</dbReference>
<protein>
    <submittedName>
        <fullName evidence="5">CBS domain-containing protein</fullName>
    </submittedName>
</protein>
<evidence type="ECO:0000256" key="2">
    <source>
        <dbReference type="PROSITE-ProRule" id="PRU00703"/>
    </source>
</evidence>
<dbReference type="PANTHER" id="PTHR48108">
    <property type="entry name" value="CBS DOMAIN-CONTAINING PROTEIN CBSX2, CHLOROPLASTIC"/>
    <property type="match status" value="1"/>
</dbReference>
<feature type="domain" description="CBS" evidence="4">
    <location>
        <begin position="85"/>
        <end position="143"/>
    </location>
</feature>
<keyword evidence="2" id="KW-0129">CBS domain</keyword>
<dbReference type="AlphaFoldDB" id="A0A4Z0WK34"/>
<sequence>MADTIHIRRQLRDRPEFKNMPKPLTCSATTTVQEAVDAMCAKGFGCIVIVDDDQTVKGILSERDIMTRLVNKKKDPATTPVSEVMTREPYVAHETDNVVDCLRLMSNKRFRRLPVVDENERLQKVFTQGDFVSYTWPDMLHDMAASTKASVSRNYPLWMLAGGIVVYALMMSILVFVLAT</sequence>
<dbReference type="RefSeq" id="WP_135481335.1">
    <property type="nucleotide sequence ID" value="NZ_SRMF01000001.1"/>
</dbReference>
<dbReference type="OrthoDB" id="9807125at2"/>
<evidence type="ECO:0000256" key="3">
    <source>
        <dbReference type="SAM" id="Phobius"/>
    </source>
</evidence>
<keyword evidence="6" id="KW-1185">Reference proteome</keyword>
<dbReference type="EMBL" id="SRMF01000001">
    <property type="protein sequence ID" value="TGG95565.1"/>
    <property type="molecule type" value="Genomic_DNA"/>
</dbReference>
<dbReference type="Pfam" id="PF00571">
    <property type="entry name" value="CBS"/>
    <property type="match status" value="2"/>
</dbReference>
<keyword evidence="3" id="KW-1133">Transmembrane helix</keyword>
<evidence type="ECO:0000259" key="4">
    <source>
        <dbReference type="PROSITE" id="PS51371"/>
    </source>
</evidence>
<name>A0A4Z0WK34_9GAMM</name>
<evidence type="ECO:0000256" key="1">
    <source>
        <dbReference type="ARBA" id="ARBA00022737"/>
    </source>
</evidence>
<dbReference type="InterPro" id="IPR000644">
    <property type="entry name" value="CBS_dom"/>
</dbReference>
<dbReference type="PROSITE" id="PS51371">
    <property type="entry name" value="CBS"/>
    <property type="match status" value="2"/>
</dbReference>
<organism evidence="5 6">
    <name type="scientific">Natronospirillum operosum</name>
    <dbReference type="NCBI Taxonomy" id="2759953"/>
    <lineage>
        <taxon>Bacteria</taxon>
        <taxon>Pseudomonadati</taxon>
        <taxon>Pseudomonadota</taxon>
        <taxon>Gammaproteobacteria</taxon>
        <taxon>Oceanospirillales</taxon>
        <taxon>Natronospirillaceae</taxon>
        <taxon>Natronospirillum</taxon>
    </lineage>
</organism>
<keyword evidence="1" id="KW-0677">Repeat</keyword>
<dbReference type="InterPro" id="IPR051462">
    <property type="entry name" value="CBS_domain-containing"/>
</dbReference>
<reference evidence="5 6" key="1">
    <citation type="submission" date="2019-04" db="EMBL/GenBank/DDBJ databases">
        <title>Natronospirillum operosus gen. nov., sp. nov., a haloalkaliphilic satellite isolated from decaying biomass of laboratory culture of cyanobacterium Geitlerinema sp. and proposal of Natronospirillaceae fam. nov. and Saccharospirillaceae fam. nov.</title>
        <authorList>
            <person name="Kevbrin V."/>
            <person name="Boltyanskaya Y."/>
            <person name="Koziaeva V."/>
            <person name="Grouzdev D.S."/>
            <person name="Park M."/>
            <person name="Cho J."/>
        </authorList>
    </citation>
    <scope>NUCLEOTIDE SEQUENCE [LARGE SCALE GENOMIC DNA]</scope>
    <source>
        <strain evidence="5 6">G-116</strain>
    </source>
</reference>
<evidence type="ECO:0000313" key="5">
    <source>
        <dbReference type="EMBL" id="TGG95565.1"/>
    </source>
</evidence>